<name>A0A7C8J7W0_ORBOL</name>
<organism evidence="1 2">
    <name type="scientific">Orbilia oligospora</name>
    <name type="common">Nematode-trapping fungus</name>
    <name type="synonym">Arthrobotrys oligospora</name>
    <dbReference type="NCBI Taxonomy" id="2813651"/>
    <lineage>
        <taxon>Eukaryota</taxon>
        <taxon>Fungi</taxon>
        <taxon>Dikarya</taxon>
        <taxon>Ascomycota</taxon>
        <taxon>Pezizomycotina</taxon>
        <taxon>Orbiliomycetes</taxon>
        <taxon>Orbiliales</taxon>
        <taxon>Orbiliaceae</taxon>
        <taxon>Orbilia</taxon>
    </lineage>
</organism>
<comment type="caution">
    <text evidence="1">The sequence shown here is derived from an EMBL/GenBank/DDBJ whole genome shotgun (WGS) entry which is preliminary data.</text>
</comment>
<accession>A0A7C8J7W0</accession>
<proteinExistence type="predicted"/>
<dbReference type="EMBL" id="WIQW01000041">
    <property type="protein sequence ID" value="KAF3095254.1"/>
    <property type="molecule type" value="Genomic_DNA"/>
</dbReference>
<protein>
    <submittedName>
        <fullName evidence="1">Uncharacterized protein</fullName>
    </submittedName>
</protein>
<gene>
    <name evidence="1" type="ORF">TWF102_007311</name>
</gene>
<dbReference type="Proteomes" id="UP000475325">
    <property type="component" value="Unassembled WGS sequence"/>
</dbReference>
<evidence type="ECO:0000313" key="2">
    <source>
        <dbReference type="Proteomes" id="UP000475325"/>
    </source>
</evidence>
<dbReference type="AlphaFoldDB" id="A0A7C8J7W0"/>
<evidence type="ECO:0000313" key="1">
    <source>
        <dbReference type="EMBL" id="KAF3095254.1"/>
    </source>
</evidence>
<reference evidence="1 2" key="1">
    <citation type="submission" date="2019-06" db="EMBL/GenBank/DDBJ databases">
        <authorList>
            <person name="Palmer J.M."/>
        </authorList>
    </citation>
    <scope>NUCLEOTIDE SEQUENCE [LARGE SCALE GENOMIC DNA]</scope>
    <source>
        <strain evidence="1 2">TWF102</strain>
    </source>
</reference>
<sequence>MSHEFTMIQRQLTSKARSISRILILQSNFRYQNRVYSKMAIQDTSIPVFTAGGSAEVGKAVKEGLLPEYDVIHLSLSVESVKEDLPRILRGEHVIPSSGLGSNLDRTADAQRLPKLLVAGGGFSAEEFEDMKNSIDLTAGGKLTGSQIPLWVERNVVAGPPKGPDGKPINIKLPSGEFSPVFVGVVVANARAKLDEAARKCGLI</sequence>